<evidence type="ECO:0000313" key="3">
    <source>
        <dbReference type="Proteomes" id="UP000238916"/>
    </source>
</evidence>
<dbReference type="EMBL" id="OMOF01000786">
    <property type="protein sequence ID" value="SPF55225.1"/>
    <property type="molecule type" value="Genomic_DNA"/>
</dbReference>
<accession>A0A2U3LTH2</accession>
<keyword evidence="1" id="KW-0472">Membrane</keyword>
<name>A0A2U3LTH2_9FIRM</name>
<keyword evidence="1" id="KW-0812">Transmembrane</keyword>
<dbReference type="Proteomes" id="UP000238916">
    <property type="component" value="Unassembled WGS sequence"/>
</dbReference>
<dbReference type="AlphaFoldDB" id="A0A2U3LTH2"/>
<protein>
    <submittedName>
        <fullName evidence="2">Uncharacterized protein</fullName>
    </submittedName>
</protein>
<evidence type="ECO:0000313" key="2">
    <source>
        <dbReference type="EMBL" id="SPF55225.1"/>
    </source>
</evidence>
<proteinExistence type="predicted"/>
<keyword evidence="1" id="KW-1133">Transmembrane helix</keyword>
<organism evidence="2 3">
    <name type="scientific">Candidatus Desulfosporosinus infrequens</name>
    <dbReference type="NCBI Taxonomy" id="2043169"/>
    <lineage>
        <taxon>Bacteria</taxon>
        <taxon>Bacillati</taxon>
        <taxon>Bacillota</taxon>
        <taxon>Clostridia</taxon>
        <taxon>Eubacteriales</taxon>
        <taxon>Desulfitobacteriaceae</taxon>
        <taxon>Desulfosporosinus</taxon>
    </lineage>
</organism>
<gene>
    <name evidence="2" type="ORF">SBF1_8060002</name>
</gene>
<sequence length="93" mass="10427">MLNISFHDWVLIFSDIFWEYESIVTNIPGLVWLSIVLTVGVTLLDRIYLPKSIKPSDESSIPNGSIIPNAPNVPNEKIDENEVINAEMATSLK</sequence>
<evidence type="ECO:0000256" key="1">
    <source>
        <dbReference type="SAM" id="Phobius"/>
    </source>
</evidence>
<reference evidence="3" key="1">
    <citation type="submission" date="2018-02" db="EMBL/GenBank/DDBJ databases">
        <authorList>
            <person name="Hausmann B."/>
        </authorList>
    </citation>
    <scope>NUCLEOTIDE SEQUENCE [LARGE SCALE GENOMIC DNA]</scope>
    <source>
        <strain evidence="3">Peat soil MAG SbF1</strain>
    </source>
</reference>
<feature type="transmembrane region" description="Helical" evidence="1">
    <location>
        <begin position="23"/>
        <end position="44"/>
    </location>
</feature>